<dbReference type="AlphaFoldDB" id="A0A0C5IZB3"/>
<proteinExistence type="predicted"/>
<feature type="region of interest" description="Disordered" evidence="1">
    <location>
        <begin position="42"/>
        <end position="85"/>
    </location>
</feature>
<reference evidence="2 3" key="1">
    <citation type="journal article" date="2015" name="Genome Announc.">
        <title>Complete Genome Sequence of a Novel Bacterium within the Family Rhodocyclaceae That Degrades Polycyclic Aromatic Hydrocarbons.</title>
        <authorList>
            <person name="Singleton D.R."/>
            <person name="Dickey A.N."/>
            <person name="Scholl E.H."/>
            <person name="Wright F.A."/>
            <person name="Aitken M.D."/>
        </authorList>
    </citation>
    <scope>NUCLEOTIDE SEQUENCE [LARGE SCALE GENOMIC DNA]</scope>
    <source>
        <strain evidence="3">PG1-Ca6</strain>
    </source>
</reference>
<accession>A0A0C5IZB3</accession>
<dbReference type="EMBL" id="CP010554">
    <property type="protein sequence ID" value="AJP48097.1"/>
    <property type="molecule type" value="Genomic_DNA"/>
</dbReference>
<evidence type="ECO:0000313" key="2">
    <source>
        <dbReference type="EMBL" id="AJP48097.1"/>
    </source>
</evidence>
<name>A0A0C5IZB3_9PROT</name>
<gene>
    <name evidence="2" type="ORF">PG1C_05730</name>
</gene>
<keyword evidence="3" id="KW-1185">Reference proteome</keyword>
<evidence type="ECO:0000256" key="1">
    <source>
        <dbReference type="SAM" id="MobiDB-lite"/>
    </source>
</evidence>
<evidence type="ECO:0000313" key="3">
    <source>
        <dbReference type="Proteomes" id="UP000061603"/>
    </source>
</evidence>
<dbReference type="STRING" id="1565605.PG1C_05730"/>
<sequence length="85" mass="9423">MRFDENQNLRTLVPALVTKQPTEKGQSIMAFVVLSILQTRGAKPCPPPAQIPQPCRGVKPAKPENPNEEGSESRPDVGKRLLRYT</sequence>
<protein>
    <submittedName>
        <fullName evidence="2">Uncharacterized protein</fullName>
    </submittedName>
</protein>
<dbReference type="HOGENOM" id="CLU_2510428_0_0_4"/>
<dbReference type="Proteomes" id="UP000061603">
    <property type="component" value="Chromosome"/>
</dbReference>
<organism evidence="2 3">
    <name type="scientific">Rugosibacter aromaticivorans</name>
    <dbReference type="NCBI Taxonomy" id="1565605"/>
    <lineage>
        <taxon>Bacteria</taxon>
        <taxon>Pseudomonadati</taxon>
        <taxon>Pseudomonadota</taxon>
        <taxon>Betaproteobacteria</taxon>
        <taxon>Nitrosomonadales</taxon>
        <taxon>Sterolibacteriaceae</taxon>
        <taxon>Rugosibacter</taxon>
    </lineage>
</organism>
<dbReference type="KEGG" id="rbu:PG1C_05730"/>